<reference evidence="2" key="1">
    <citation type="journal article" date="2022" name="Mol. Ecol. Resour.">
        <title>The genomes of chicory, endive, great burdock and yacon provide insights into Asteraceae palaeo-polyploidization history and plant inulin production.</title>
        <authorList>
            <person name="Fan W."/>
            <person name="Wang S."/>
            <person name="Wang H."/>
            <person name="Wang A."/>
            <person name="Jiang F."/>
            <person name="Liu H."/>
            <person name="Zhao H."/>
            <person name="Xu D."/>
            <person name="Zhang Y."/>
        </authorList>
    </citation>
    <scope>NUCLEOTIDE SEQUENCE [LARGE SCALE GENOMIC DNA]</scope>
    <source>
        <strain evidence="2">cv. Niubang</strain>
    </source>
</reference>
<name>A0ACB8Y7E2_ARCLA</name>
<dbReference type="Proteomes" id="UP001055879">
    <property type="component" value="Linkage Group LG13"/>
</dbReference>
<sequence>MGFEKLPKYAWAIDPHKNPLEIHFFLCPFFVSATPPHHRLLPELHSSPTASSSPISSFLITFPKNWIQLEVGGG</sequence>
<protein>
    <submittedName>
        <fullName evidence="1">Uncharacterized protein</fullName>
    </submittedName>
</protein>
<reference evidence="1 2" key="2">
    <citation type="journal article" date="2022" name="Mol. Ecol. Resour.">
        <title>The genomes of chicory, endive, great burdock and yacon provide insights into Asteraceae paleo-polyploidization history and plant inulin production.</title>
        <authorList>
            <person name="Fan W."/>
            <person name="Wang S."/>
            <person name="Wang H."/>
            <person name="Wang A."/>
            <person name="Jiang F."/>
            <person name="Liu H."/>
            <person name="Zhao H."/>
            <person name="Xu D."/>
            <person name="Zhang Y."/>
        </authorList>
    </citation>
    <scope>NUCLEOTIDE SEQUENCE [LARGE SCALE GENOMIC DNA]</scope>
    <source>
        <strain evidence="2">cv. Niubang</strain>
    </source>
</reference>
<proteinExistence type="predicted"/>
<gene>
    <name evidence="1" type="ORF">L6452_35531</name>
</gene>
<organism evidence="1 2">
    <name type="scientific">Arctium lappa</name>
    <name type="common">Greater burdock</name>
    <name type="synonym">Lappa major</name>
    <dbReference type="NCBI Taxonomy" id="4217"/>
    <lineage>
        <taxon>Eukaryota</taxon>
        <taxon>Viridiplantae</taxon>
        <taxon>Streptophyta</taxon>
        <taxon>Embryophyta</taxon>
        <taxon>Tracheophyta</taxon>
        <taxon>Spermatophyta</taxon>
        <taxon>Magnoliopsida</taxon>
        <taxon>eudicotyledons</taxon>
        <taxon>Gunneridae</taxon>
        <taxon>Pentapetalae</taxon>
        <taxon>asterids</taxon>
        <taxon>campanulids</taxon>
        <taxon>Asterales</taxon>
        <taxon>Asteraceae</taxon>
        <taxon>Carduoideae</taxon>
        <taxon>Cardueae</taxon>
        <taxon>Arctiinae</taxon>
        <taxon>Arctium</taxon>
    </lineage>
</organism>
<comment type="caution">
    <text evidence="1">The sequence shown here is derived from an EMBL/GenBank/DDBJ whole genome shotgun (WGS) entry which is preliminary data.</text>
</comment>
<accession>A0ACB8Y7E2</accession>
<evidence type="ECO:0000313" key="1">
    <source>
        <dbReference type="EMBL" id="KAI3680755.1"/>
    </source>
</evidence>
<dbReference type="EMBL" id="CM042059">
    <property type="protein sequence ID" value="KAI3680755.1"/>
    <property type="molecule type" value="Genomic_DNA"/>
</dbReference>
<evidence type="ECO:0000313" key="2">
    <source>
        <dbReference type="Proteomes" id="UP001055879"/>
    </source>
</evidence>
<keyword evidence="2" id="KW-1185">Reference proteome</keyword>